<feature type="coiled-coil region" evidence="1">
    <location>
        <begin position="459"/>
        <end position="486"/>
    </location>
</feature>
<feature type="compositionally biased region" description="Polar residues" evidence="2">
    <location>
        <begin position="33"/>
        <end position="51"/>
    </location>
</feature>
<feature type="region of interest" description="Disordered" evidence="2">
    <location>
        <begin position="23"/>
        <end position="119"/>
    </location>
</feature>
<accession>A0A7C2JWK0</accession>
<comment type="caution">
    <text evidence="4">The sequence shown here is derived from an EMBL/GenBank/DDBJ whole genome shotgun (WGS) entry which is preliminary data.</text>
</comment>
<feature type="region of interest" description="Disordered" evidence="2">
    <location>
        <begin position="350"/>
        <end position="371"/>
    </location>
</feature>
<feature type="region of interest" description="Disordered" evidence="2">
    <location>
        <begin position="266"/>
        <end position="325"/>
    </location>
</feature>
<evidence type="ECO:0000256" key="2">
    <source>
        <dbReference type="SAM" id="MobiDB-lite"/>
    </source>
</evidence>
<protein>
    <recommendedName>
        <fullName evidence="5">GWxTD domain-containing protein</fullName>
    </recommendedName>
</protein>
<evidence type="ECO:0000256" key="3">
    <source>
        <dbReference type="SAM" id="SignalP"/>
    </source>
</evidence>
<dbReference type="AlphaFoldDB" id="A0A7C2JWK0"/>
<evidence type="ECO:0000256" key="1">
    <source>
        <dbReference type="SAM" id="Coils"/>
    </source>
</evidence>
<name>A0A7C2JWK0_9PLAN</name>
<keyword evidence="3" id="KW-0732">Signal</keyword>
<feature type="signal peptide" evidence="3">
    <location>
        <begin position="1"/>
        <end position="18"/>
    </location>
</feature>
<organism evidence="4">
    <name type="scientific">Schlesneria paludicola</name>
    <dbReference type="NCBI Taxonomy" id="360056"/>
    <lineage>
        <taxon>Bacteria</taxon>
        <taxon>Pseudomonadati</taxon>
        <taxon>Planctomycetota</taxon>
        <taxon>Planctomycetia</taxon>
        <taxon>Planctomycetales</taxon>
        <taxon>Planctomycetaceae</taxon>
        <taxon>Schlesneria</taxon>
    </lineage>
</organism>
<sequence>MRATIAFSALLLAVIAAAGCTTSGWTWRKSPPSVATNEPASSKPASPTTDKPQGASADKAESPFKSSREKSGELAASETPPKVEAAETKPEVPAKPAAPTDSQTAADGPAPVATPLAAAPERFTIETLKLIDQELRDATPEERAEWYEQLKRVDPAVIPDILRARRLTRQLADANPPPQGIPDSRHVGGPLPTLETVVAPSAVADGSPLAVARDGISPVAYQPTGQATNPAQHAHHQTPQETRPTVEHSVYRYDPQRPQQPLMLQNMEYEPPPGSAAQAPIAPPAATPTPAGNPTSPADPRALPPSSGATPAAIAWPPPKTPATNSNGLSSVVPFGAGFVQNVVGLVPSRGTPNPAGQASPAVETSPAGATSTWLEELERTTAFLEREVAAIQPGTTAEEQAAYVRKHVALRMLYLMGNHQERALTTIPGLPPAEQEFWQQLFWGMSNALDTEHIPQPKDRATQTIAQLNAAMRRLQEQADLQIRNVAFCRQILYFGNYERFPRDEFRPGQEVLLYAEIDNFKSEPTADGQYRTLLRSTLEILSPSGELRKVIDFPATEDLCRNYRRDYFHNYQFVIPDRLPLGPHTLKLTVFDELSGKMCSYSANFVVK</sequence>
<evidence type="ECO:0000313" key="4">
    <source>
        <dbReference type="EMBL" id="HEN14086.1"/>
    </source>
</evidence>
<keyword evidence="1" id="KW-0175">Coiled coil</keyword>
<evidence type="ECO:0008006" key="5">
    <source>
        <dbReference type="Google" id="ProtNLM"/>
    </source>
</evidence>
<feature type="compositionally biased region" description="Low complexity" evidence="2">
    <location>
        <begin position="288"/>
        <end position="298"/>
    </location>
</feature>
<feature type="region of interest" description="Disordered" evidence="2">
    <location>
        <begin position="222"/>
        <end position="247"/>
    </location>
</feature>
<feature type="compositionally biased region" description="Polar residues" evidence="2">
    <location>
        <begin position="223"/>
        <end position="243"/>
    </location>
</feature>
<dbReference type="EMBL" id="DSOK01000040">
    <property type="protein sequence ID" value="HEN14086.1"/>
    <property type="molecule type" value="Genomic_DNA"/>
</dbReference>
<feature type="compositionally biased region" description="Low complexity" evidence="2">
    <location>
        <begin position="109"/>
        <end position="119"/>
    </location>
</feature>
<dbReference type="PROSITE" id="PS51257">
    <property type="entry name" value="PROKAR_LIPOPROTEIN"/>
    <property type="match status" value="1"/>
</dbReference>
<feature type="chain" id="PRO_5027944187" description="GWxTD domain-containing protein" evidence="3">
    <location>
        <begin position="19"/>
        <end position="610"/>
    </location>
</feature>
<proteinExistence type="predicted"/>
<feature type="compositionally biased region" description="Basic and acidic residues" evidence="2">
    <location>
        <begin position="58"/>
        <end position="72"/>
    </location>
</feature>
<gene>
    <name evidence="4" type="ORF">ENQ76_01280</name>
</gene>
<reference evidence="4" key="1">
    <citation type="journal article" date="2020" name="mSystems">
        <title>Genome- and Community-Level Interaction Insights into Carbon Utilization and Element Cycling Functions of Hydrothermarchaeota in Hydrothermal Sediment.</title>
        <authorList>
            <person name="Zhou Z."/>
            <person name="Liu Y."/>
            <person name="Xu W."/>
            <person name="Pan J."/>
            <person name="Luo Z.H."/>
            <person name="Li M."/>
        </authorList>
    </citation>
    <scope>NUCLEOTIDE SEQUENCE [LARGE SCALE GENOMIC DNA]</scope>
    <source>
        <strain evidence="4">SpSt-339</strain>
    </source>
</reference>